<organism evidence="1 2">
    <name type="scientific">Meloidogyne enterolobii</name>
    <name type="common">Root-knot nematode worm</name>
    <name type="synonym">Meloidogyne mayaguensis</name>
    <dbReference type="NCBI Taxonomy" id="390850"/>
    <lineage>
        <taxon>Eukaryota</taxon>
        <taxon>Metazoa</taxon>
        <taxon>Ecdysozoa</taxon>
        <taxon>Nematoda</taxon>
        <taxon>Chromadorea</taxon>
        <taxon>Rhabditida</taxon>
        <taxon>Tylenchina</taxon>
        <taxon>Tylenchomorpha</taxon>
        <taxon>Tylenchoidea</taxon>
        <taxon>Meloidogynidae</taxon>
        <taxon>Meloidogyninae</taxon>
        <taxon>Meloidogyne</taxon>
    </lineage>
</organism>
<sequence>MEESEIEGGHNEGNDDDSGDEGGDEKESDEESDEDDQDGHHNTPPWRHPYSSFPRPEGGETVLTELLLIFSDS</sequence>
<evidence type="ECO:0000313" key="1">
    <source>
        <dbReference type="EMBL" id="CAK5105451.1"/>
    </source>
</evidence>
<keyword evidence="2" id="KW-1185">Reference proteome</keyword>
<dbReference type="EMBL" id="CAVMJV010000120">
    <property type="protein sequence ID" value="CAK5105451.1"/>
    <property type="molecule type" value="Genomic_DNA"/>
</dbReference>
<name>A0ACB1ATS7_MELEN</name>
<proteinExistence type="predicted"/>
<evidence type="ECO:0000313" key="2">
    <source>
        <dbReference type="Proteomes" id="UP001497535"/>
    </source>
</evidence>
<reference evidence="1" key="1">
    <citation type="submission" date="2023-11" db="EMBL/GenBank/DDBJ databases">
        <authorList>
            <person name="Poullet M."/>
        </authorList>
    </citation>
    <scope>NUCLEOTIDE SEQUENCE</scope>
    <source>
        <strain evidence="1">E1834</strain>
    </source>
</reference>
<comment type="caution">
    <text evidence="1">The sequence shown here is derived from an EMBL/GenBank/DDBJ whole genome shotgun (WGS) entry which is preliminary data.</text>
</comment>
<protein>
    <submittedName>
        <fullName evidence="1">Uncharacterized protein</fullName>
    </submittedName>
</protein>
<gene>
    <name evidence="1" type="ORF">MENTE1834_LOCUS43237</name>
</gene>
<accession>A0ACB1ATS7</accession>
<dbReference type="Proteomes" id="UP001497535">
    <property type="component" value="Unassembled WGS sequence"/>
</dbReference>